<organism evidence="3 4">
    <name type="scientific">Zalerion maritima</name>
    <dbReference type="NCBI Taxonomy" id="339359"/>
    <lineage>
        <taxon>Eukaryota</taxon>
        <taxon>Fungi</taxon>
        <taxon>Dikarya</taxon>
        <taxon>Ascomycota</taxon>
        <taxon>Pezizomycotina</taxon>
        <taxon>Sordariomycetes</taxon>
        <taxon>Lulworthiomycetidae</taxon>
        <taxon>Lulworthiales</taxon>
        <taxon>Lulworthiaceae</taxon>
        <taxon>Zalerion</taxon>
    </lineage>
</organism>
<feature type="compositionally biased region" description="Polar residues" evidence="1">
    <location>
        <begin position="263"/>
        <end position="279"/>
    </location>
</feature>
<feature type="compositionally biased region" description="Low complexity" evidence="1">
    <location>
        <begin position="905"/>
        <end position="917"/>
    </location>
</feature>
<feature type="compositionally biased region" description="Polar residues" evidence="1">
    <location>
        <begin position="190"/>
        <end position="204"/>
    </location>
</feature>
<feature type="compositionally biased region" description="Polar residues" evidence="1">
    <location>
        <begin position="835"/>
        <end position="845"/>
    </location>
</feature>
<feature type="compositionally biased region" description="Gly residues" evidence="1">
    <location>
        <begin position="1119"/>
        <end position="1130"/>
    </location>
</feature>
<feature type="compositionally biased region" description="Basic and acidic residues" evidence="1">
    <location>
        <begin position="435"/>
        <end position="446"/>
    </location>
</feature>
<feature type="compositionally biased region" description="Gly residues" evidence="1">
    <location>
        <begin position="1080"/>
        <end position="1108"/>
    </location>
</feature>
<feature type="compositionally biased region" description="Polar residues" evidence="1">
    <location>
        <begin position="497"/>
        <end position="516"/>
    </location>
</feature>
<feature type="region of interest" description="Disordered" evidence="1">
    <location>
        <begin position="361"/>
        <end position="390"/>
    </location>
</feature>
<reference evidence="3" key="1">
    <citation type="submission" date="2022-07" db="EMBL/GenBank/DDBJ databases">
        <title>Draft genome sequence of Zalerion maritima ATCC 34329, a (micro)plastics degrading marine fungus.</title>
        <authorList>
            <person name="Paco A."/>
            <person name="Goncalves M.F.M."/>
            <person name="Rocha-Santos T.A.P."/>
            <person name="Alves A."/>
        </authorList>
    </citation>
    <scope>NUCLEOTIDE SEQUENCE</scope>
    <source>
        <strain evidence="3">ATCC 34329</strain>
    </source>
</reference>
<feature type="compositionally biased region" description="Low complexity" evidence="1">
    <location>
        <begin position="1062"/>
        <end position="1079"/>
    </location>
</feature>
<feature type="compositionally biased region" description="Basic and acidic residues" evidence="1">
    <location>
        <begin position="7"/>
        <end position="17"/>
    </location>
</feature>
<gene>
    <name evidence="3" type="ORF">MKZ38_000988</name>
</gene>
<feature type="region of interest" description="Disordered" evidence="1">
    <location>
        <begin position="729"/>
        <end position="975"/>
    </location>
</feature>
<evidence type="ECO:0000313" key="3">
    <source>
        <dbReference type="EMBL" id="KAJ2902135.1"/>
    </source>
</evidence>
<sequence>MKRKFKERSGSDEHCECPFESEDGAVKPASGEDVFPEDNSSTVGTLGLPKNATLCIHGCRMNFMKGLAPGVTTQDDDFDVVCEELSGSNGSIERLWDLYCCDFNPCGVWINPAGGPGQDRFHEIQDPGPPSREHCSSWYTAQAERDTFSCQSLGSGDGSDDDGEVSVMGVGPESGSPTSTSTPNNGANLQEPSSSYDATTGSRTNGEEPSPGEIPTSAKIAASICSVLGLVALVSVIMFLVQKRRRSAPYVRNLRDHIKHGPSLSQTDSPNSISPTPLITPTNSNTLSPPPGAAAARPTSNGSGAFSMAMAMAKSRSKTSLGGDHRGSSASTTLTGGGNGPLTPPLRLRDRRILAVPSILRSAPSSPRPAPTPRLQQRTFPTAPYCAPTTSKLVPRHERTPKIYISKVPFLPSVGMGLVDVGSDRDEETVPVAAERGKREGRESKGSDGNGVVNGVSLHGNRNGPNDENNVSPPLSPRRPPRPHESMLEIPDLVSPMSPTLPQSQCRGQGQSSTQGIAIATGPSSPPSSAVVGSPQVRQRQASAASIAYPPAVLSHPPSLIAPGMIGLAISDPEALSLIGELNAPAPNPPPNRALPATPSGSAGSTGGSPRSSGSPRNLHSTAKGKMTSGTEDANDSPRNSSPWNSNTRPSPMGTMESSAGTAGNGHESKSGHEAANTKPGAGSEVTVKIAPSVREERGVIVIPAAPPSHAHSSVSSIISSLVPAPLNTVAEVPSPTSPTSPMIIPGGVATPSNREKSDTPVDDSALTAPKKLDLDPTSPISPPTLPRDKDIFVTPLSPPPQARLPSNSSATSLPSPTPLSPSSPGHSLSSTKSRSPTKPETTADPTTSSVLTPTLSHPTPAKSSTFSTSSCTSRRPASIAITAASPNSPAPTPANSRSHAHKPGFGAFGANFFRAGPGTGPPPGTPPSPSRARSAQSVLSSSSSSSSSSLGASAPSNAYSVCSPSGTNFDPTATATATATITHAASTAATGTATAPPPSPPSTASSSTPRASVASAVASLSPEARETHELTESYAKSVRDSWGSWSGTGGGGPGVVGGENGASSSASASASASAAAGSGVLGGNEEVGGGTGVHGDGGNGGGGGGGKPSRRARAAEAGGAGAPAGGTGAVGAREDGKSPRGSASGRSEVLAEDELERLAGRWKYDGGKEG</sequence>
<feature type="compositionally biased region" description="Polar residues" evidence="1">
    <location>
        <begin position="628"/>
        <end position="662"/>
    </location>
</feature>
<keyword evidence="2" id="KW-1133">Transmembrane helix</keyword>
<feature type="region of interest" description="Disordered" evidence="1">
    <location>
        <begin position="259"/>
        <end position="346"/>
    </location>
</feature>
<feature type="region of interest" description="Disordered" evidence="1">
    <location>
        <begin position="581"/>
        <end position="692"/>
    </location>
</feature>
<feature type="compositionally biased region" description="Low complexity" evidence="1">
    <location>
        <begin position="1003"/>
        <end position="1023"/>
    </location>
</feature>
<feature type="compositionally biased region" description="Low complexity" evidence="1">
    <location>
        <begin position="931"/>
        <end position="959"/>
    </location>
</feature>
<feature type="compositionally biased region" description="Polar residues" evidence="1">
    <location>
        <begin position="960"/>
        <end position="971"/>
    </location>
</feature>
<dbReference type="AlphaFoldDB" id="A0AAD5RRH9"/>
<name>A0AAD5RRH9_9PEZI</name>
<feature type="compositionally biased region" description="Low complexity" evidence="1">
    <location>
        <begin position="805"/>
        <end position="815"/>
    </location>
</feature>
<feature type="compositionally biased region" description="Pro residues" evidence="1">
    <location>
        <begin position="920"/>
        <end position="930"/>
    </location>
</feature>
<dbReference type="EMBL" id="JAKWBI020000123">
    <property type="protein sequence ID" value="KAJ2902135.1"/>
    <property type="molecule type" value="Genomic_DNA"/>
</dbReference>
<keyword evidence="2" id="KW-0472">Membrane</keyword>
<proteinExistence type="predicted"/>
<evidence type="ECO:0000256" key="1">
    <source>
        <dbReference type="SAM" id="MobiDB-lite"/>
    </source>
</evidence>
<feature type="compositionally biased region" description="Low complexity" evidence="1">
    <location>
        <begin position="165"/>
        <end position="188"/>
    </location>
</feature>
<feature type="transmembrane region" description="Helical" evidence="2">
    <location>
        <begin position="220"/>
        <end position="241"/>
    </location>
</feature>
<accession>A0AAD5RRH9</accession>
<dbReference type="Proteomes" id="UP001201980">
    <property type="component" value="Unassembled WGS sequence"/>
</dbReference>
<evidence type="ECO:0000313" key="4">
    <source>
        <dbReference type="Proteomes" id="UP001201980"/>
    </source>
</evidence>
<feature type="compositionally biased region" description="Low complexity" evidence="1">
    <location>
        <begin position="594"/>
        <end position="617"/>
    </location>
</feature>
<feature type="region of interest" description="Disordered" evidence="1">
    <location>
        <begin position="987"/>
        <end position="1153"/>
    </location>
</feature>
<protein>
    <submittedName>
        <fullName evidence="3">Uncharacterized protein</fullName>
    </submittedName>
</protein>
<feature type="compositionally biased region" description="Low complexity" evidence="1">
    <location>
        <begin position="846"/>
        <end position="898"/>
    </location>
</feature>
<feature type="region of interest" description="Disordered" evidence="1">
    <location>
        <begin position="150"/>
        <end position="214"/>
    </location>
</feature>
<feature type="region of interest" description="Disordered" evidence="1">
    <location>
        <begin position="420"/>
        <end position="540"/>
    </location>
</feature>
<comment type="caution">
    <text evidence="3">The sequence shown here is derived from an EMBL/GenBank/DDBJ whole genome shotgun (WGS) entry which is preliminary data.</text>
</comment>
<keyword evidence="2" id="KW-0812">Transmembrane</keyword>
<keyword evidence="4" id="KW-1185">Reference proteome</keyword>
<feature type="region of interest" description="Disordered" evidence="1">
    <location>
        <begin position="1"/>
        <end position="43"/>
    </location>
</feature>
<feature type="compositionally biased region" description="Low complexity" evidence="1">
    <location>
        <begin position="823"/>
        <end position="834"/>
    </location>
</feature>
<feature type="compositionally biased region" description="Gly residues" evidence="1">
    <location>
        <begin position="1047"/>
        <end position="1061"/>
    </location>
</feature>
<evidence type="ECO:0000256" key="2">
    <source>
        <dbReference type="SAM" id="Phobius"/>
    </source>
</evidence>